<dbReference type="AlphaFoldDB" id="A0A1W5CTI3"/>
<reference evidence="2" key="1">
    <citation type="submission" date="2017-03" db="EMBL/GenBank/DDBJ databases">
        <authorList>
            <person name="Sharma R."/>
            <person name="Thines M."/>
        </authorList>
    </citation>
    <scope>NUCLEOTIDE SEQUENCE [LARGE SCALE GENOMIC DNA]</scope>
</reference>
<keyword evidence="2" id="KW-1185">Reference proteome</keyword>
<dbReference type="EMBL" id="FWEW01000255">
    <property type="protein sequence ID" value="SLM34204.1"/>
    <property type="molecule type" value="Genomic_DNA"/>
</dbReference>
<dbReference type="Proteomes" id="UP000192927">
    <property type="component" value="Unassembled WGS sequence"/>
</dbReference>
<evidence type="ECO:0000313" key="2">
    <source>
        <dbReference type="Proteomes" id="UP000192927"/>
    </source>
</evidence>
<name>A0A1W5CTI3_9LECA</name>
<evidence type="ECO:0000313" key="1">
    <source>
        <dbReference type="EMBL" id="SLM34204.1"/>
    </source>
</evidence>
<proteinExistence type="predicted"/>
<accession>A0A1W5CTI3</accession>
<sequence length="130" mass="14905">MSSHTNTSIVKPSPPFSGEYIKALNTQLDELIGSNEALLTSDETTQEMRYTLDQAKTEIIQLRAVNKHLQQQVDRLVSTRSNTNVQQTPKYPDPEMFNGDHIKLRPFLTHLWLKLSSNTDWFSTEKEELG</sequence>
<organism evidence="1 2">
    <name type="scientific">Lasallia pustulata</name>
    <dbReference type="NCBI Taxonomy" id="136370"/>
    <lineage>
        <taxon>Eukaryota</taxon>
        <taxon>Fungi</taxon>
        <taxon>Dikarya</taxon>
        <taxon>Ascomycota</taxon>
        <taxon>Pezizomycotina</taxon>
        <taxon>Lecanoromycetes</taxon>
        <taxon>OSLEUM clade</taxon>
        <taxon>Umbilicariomycetidae</taxon>
        <taxon>Umbilicariales</taxon>
        <taxon>Umbilicariaceae</taxon>
        <taxon>Lasallia</taxon>
    </lineage>
</organism>
<protein>
    <submittedName>
        <fullName evidence="1">Uncharacterized protein</fullName>
    </submittedName>
</protein>